<feature type="compositionally biased region" description="Basic and acidic residues" evidence="1">
    <location>
        <begin position="1"/>
        <end position="15"/>
    </location>
</feature>
<protein>
    <submittedName>
        <fullName evidence="2">Uncharacterized protein</fullName>
    </submittedName>
</protein>
<sequence length="62" mass="6849">MHYDIQHKARRDRAAPKQLDAVRQGKVPEVLRWLEDGLPVASQNTEGAPDLPGGISPSVGRY</sequence>
<dbReference type="Proteomes" id="UP001626593">
    <property type="component" value="Chromosome"/>
</dbReference>
<evidence type="ECO:0000256" key="1">
    <source>
        <dbReference type="SAM" id="MobiDB-lite"/>
    </source>
</evidence>
<keyword evidence="3" id="KW-1185">Reference proteome</keyword>
<dbReference type="RefSeq" id="WP_224792799.1">
    <property type="nucleotide sequence ID" value="NZ_CP141259.1"/>
</dbReference>
<dbReference type="EMBL" id="CP141259">
    <property type="protein sequence ID" value="WRL48668.1"/>
    <property type="molecule type" value="Genomic_DNA"/>
</dbReference>
<organism evidence="2 3">
    <name type="scientific">Aromatoleum evansii</name>
    <name type="common">Azoarcus evansii</name>
    <dbReference type="NCBI Taxonomy" id="59406"/>
    <lineage>
        <taxon>Bacteria</taxon>
        <taxon>Pseudomonadati</taxon>
        <taxon>Pseudomonadota</taxon>
        <taxon>Betaproteobacteria</taxon>
        <taxon>Rhodocyclales</taxon>
        <taxon>Rhodocyclaceae</taxon>
        <taxon>Aromatoleum</taxon>
    </lineage>
</organism>
<accession>A0ABZ1AS67</accession>
<name>A0ABZ1AS67_AROEV</name>
<evidence type="ECO:0000313" key="3">
    <source>
        <dbReference type="Proteomes" id="UP001626593"/>
    </source>
</evidence>
<proteinExistence type="predicted"/>
<evidence type="ECO:0000313" key="2">
    <source>
        <dbReference type="EMBL" id="WRL48668.1"/>
    </source>
</evidence>
<feature type="region of interest" description="Disordered" evidence="1">
    <location>
        <begin position="41"/>
        <end position="62"/>
    </location>
</feature>
<feature type="region of interest" description="Disordered" evidence="1">
    <location>
        <begin position="1"/>
        <end position="21"/>
    </location>
</feature>
<gene>
    <name evidence="2" type="ORF">U5817_11630</name>
</gene>
<reference evidence="2 3" key="1">
    <citation type="submission" date="2023-12" db="EMBL/GenBank/DDBJ databases">
        <title>A. evansii MAY27, complete genome.</title>
        <authorList>
            <person name="Wang Y."/>
        </authorList>
    </citation>
    <scope>NUCLEOTIDE SEQUENCE [LARGE SCALE GENOMIC DNA]</scope>
    <source>
        <strain evidence="2 3">MAY27</strain>
    </source>
</reference>